<reference evidence="2 3" key="1">
    <citation type="journal article" date="2016" name="Mol. Biol. Evol.">
        <title>Comparative Genomics of Early-Diverging Mushroom-Forming Fungi Provides Insights into the Origins of Lignocellulose Decay Capabilities.</title>
        <authorList>
            <person name="Nagy L.G."/>
            <person name="Riley R."/>
            <person name="Tritt A."/>
            <person name="Adam C."/>
            <person name="Daum C."/>
            <person name="Floudas D."/>
            <person name="Sun H."/>
            <person name="Yadav J.S."/>
            <person name="Pangilinan J."/>
            <person name="Larsson K.H."/>
            <person name="Matsuura K."/>
            <person name="Barry K."/>
            <person name="Labutti K."/>
            <person name="Kuo R."/>
            <person name="Ohm R.A."/>
            <person name="Bhattacharya S.S."/>
            <person name="Shirouzu T."/>
            <person name="Yoshinaga Y."/>
            <person name="Martin F.M."/>
            <person name="Grigoriev I.V."/>
            <person name="Hibbett D.S."/>
        </authorList>
    </citation>
    <scope>NUCLEOTIDE SEQUENCE [LARGE SCALE GENOMIC DNA]</scope>
    <source>
        <strain evidence="2 3">HHB12029</strain>
    </source>
</reference>
<protein>
    <recommendedName>
        <fullName evidence="4">Extracellular membrane protein CFEM domain-containing protein</fullName>
    </recommendedName>
</protein>
<dbReference type="AlphaFoldDB" id="A0A165LQR3"/>
<keyword evidence="1" id="KW-0732">Signal</keyword>
<accession>A0A165LQR3</accession>
<feature type="chain" id="PRO_5012859394" description="Extracellular membrane protein CFEM domain-containing protein" evidence="1">
    <location>
        <begin position="16"/>
        <end position="266"/>
    </location>
</feature>
<dbReference type="EMBL" id="KV425921">
    <property type="protein sequence ID" value="KZV98190.1"/>
    <property type="molecule type" value="Genomic_DNA"/>
</dbReference>
<feature type="signal peptide" evidence="1">
    <location>
        <begin position="1"/>
        <end position="15"/>
    </location>
</feature>
<dbReference type="Proteomes" id="UP000077266">
    <property type="component" value="Unassembled WGS sequence"/>
</dbReference>
<evidence type="ECO:0000313" key="3">
    <source>
        <dbReference type="Proteomes" id="UP000077266"/>
    </source>
</evidence>
<dbReference type="InParanoid" id="A0A165LQR3"/>
<organism evidence="2 3">
    <name type="scientific">Exidia glandulosa HHB12029</name>
    <dbReference type="NCBI Taxonomy" id="1314781"/>
    <lineage>
        <taxon>Eukaryota</taxon>
        <taxon>Fungi</taxon>
        <taxon>Dikarya</taxon>
        <taxon>Basidiomycota</taxon>
        <taxon>Agaricomycotina</taxon>
        <taxon>Agaricomycetes</taxon>
        <taxon>Auriculariales</taxon>
        <taxon>Exidiaceae</taxon>
        <taxon>Exidia</taxon>
    </lineage>
</organism>
<proteinExistence type="predicted"/>
<sequence>MRFLTLALLIPFAMGSWLSDSFDSQSSSDTQPYQCAYDCALPLYHGDKFSNETATCSGADQKAAETQECFCRAEGFMHAVEDCMRGACPGKLTDQLKSFCQNPDFKVDGGNGASGGTVPISIQMSLALAVLAGSLQLTKIPYAFDLGSKSISSDSRRKTGISLQPKARLLKTHPQALASPLAIRYRIYSMPLSRPLHAYPGGEVAVKTRTQQSGHVFHTEVNALSLGSLSPSEKVTVEITVGRCSLAAVNAEMEVSAKAVAVQCYC</sequence>
<evidence type="ECO:0000313" key="2">
    <source>
        <dbReference type="EMBL" id="KZV98190.1"/>
    </source>
</evidence>
<keyword evidence="3" id="KW-1185">Reference proteome</keyword>
<evidence type="ECO:0008006" key="4">
    <source>
        <dbReference type="Google" id="ProtNLM"/>
    </source>
</evidence>
<evidence type="ECO:0000256" key="1">
    <source>
        <dbReference type="SAM" id="SignalP"/>
    </source>
</evidence>
<name>A0A165LQR3_EXIGL</name>
<gene>
    <name evidence="2" type="ORF">EXIGLDRAFT_701705</name>
</gene>